<evidence type="ECO:0000313" key="1">
    <source>
        <dbReference type="EMBL" id="CAL1369711.1"/>
    </source>
</evidence>
<protein>
    <submittedName>
        <fullName evidence="1">Uncharacterized protein</fullName>
    </submittedName>
</protein>
<dbReference type="AlphaFoldDB" id="A0AAV2D819"/>
<keyword evidence="2" id="KW-1185">Reference proteome</keyword>
<organism evidence="1 2">
    <name type="scientific">Linum trigynum</name>
    <dbReference type="NCBI Taxonomy" id="586398"/>
    <lineage>
        <taxon>Eukaryota</taxon>
        <taxon>Viridiplantae</taxon>
        <taxon>Streptophyta</taxon>
        <taxon>Embryophyta</taxon>
        <taxon>Tracheophyta</taxon>
        <taxon>Spermatophyta</taxon>
        <taxon>Magnoliopsida</taxon>
        <taxon>eudicotyledons</taxon>
        <taxon>Gunneridae</taxon>
        <taxon>Pentapetalae</taxon>
        <taxon>rosids</taxon>
        <taxon>fabids</taxon>
        <taxon>Malpighiales</taxon>
        <taxon>Linaceae</taxon>
        <taxon>Linum</taxon>
    </lineage>
</organism>
<dbReference type="Proteomes" id="UP001497516">
    <property type="component" value="Chromosome 2"/>
</dbReference>
<accession>A0AAV2D819</accession>
<gene>
    <name evidence="1" type="ORF">LTRI10_LOCUS12178</name>
</gene>
<sequence>MHSCFSPLYSKSLLINLLPTVSRYHAQLLLKGRLQTLQIMGTLRCRILELGSPVGQQLLEPGGVFCNTLLSFIAPSLLDQQKLPLLAQSIGFWYIVIPDTRTNSGQVIPGGSSWLASWVHHQLYVESWSKDTISSTLSSSSALISLNVRETFARHLSTSQASFERSPSKLTTPRLRKAS</sequence>
<evidence type="ECO:0000313" key="2">
    <source>
        <dbReference type="Proteomes" id="UP001497516"/>
    </source>
</evidence>
<name>A0AAV2D819_9ROSI</name>
<proteinExistence type="predicted"/>
<reference evidence="1 2" key="1">
    <citation type="submission" date="2024-04" db="EMBL/GenBank/DDBJ databases">
        <authorList>
            <person name="Fracassetti M."/>
        </authorList>
    </citation>
    <scope>NUCLEOTIDE SEQUENCE [LARGE SCALE GENOMIC DNA]</scope>
</reference>
<dbReference type="EMBL" id="OZ034815">
    <property type="protein sequence ID" value="CAL1369711.1"/>
    <property type="molecule type" value="Genomic_DNA"/>
</dbReference>